<evidence type="ECO:0000256" key="1">
    <source>
        <dbReference type="SAM" id="MobiDB-lite"/>
    </source>
</evidence>
<protein>
    <submittedName>
        <fullName evidence="2">Uncharacterized protein</fullName>
    </submittedName>
</protein>
<dbReference type="AlphaFoldDB" id="X0ZAZ0"/>
<organism evidence="2">
    <name type="scientific">marine sediment metagenome</name>
    <dbReference type="NCBI Taxonomy" id="412755"/>
    <lineage>
        <taxon>unclassified sequences</taxon>
        <taxon>metagenomes</taxon>
        <taxon>ecological metagenomes</taxon>
    </lineage>
</organism>
<dbReference type="EMBL" id="BART01009330">
    <property type="protein sequence ID" value="GAG66685.1"/>
    <property type="molecule type" value="Genomic_DNA"/>
</dbReference>
<name>X0ZAZ0_9ZZZZ</name>
<feature type="region of interest" description="Disordered" evidence="1">
    <location>
        <begin position="46"/>
        <end position="70"/>
    </location>
</feature>
<proteinExistence type="predicted"/>
<comment type="caution">
    <text evidence="2">The sequence shown here is derived from an EMBL/GenBank/DDBJ whole genome shotgun (WGS) entry which is preliminary data.</text>
</comment>
<reference evidence="2" key="1">
    <citation type="journal article" date="2014" name="Front. Microbiol.">
        <title>High frequency of phylogenetically diverse reductive dehalogenase-homologous genes in deep subseafloor sedimentary metagenomes.</title>
        <authorList>
            <person name="Kawai M."/>
            <person name="Futagami T."/>
            <person name="Toyoda A."/>
            <person name="Takaki Y."/>
            <person name="Nishi S."/>
            <person name="Hori S."/>
            <person name="Arai W."/>
            <person name="Tsubouchi T."/>
            <person name="Morono Y."/>
            <person name="Uchiyama I."/>
            <person name="Ito T."/>
            <person name="Fujiyama A."/>
            <person name="Inagaki F."/>
            <person name="Takami H."/>
        </authorList>
    </citation>
    <scope>NUCLEOTIDE SEQUENCE</scope>
    <source>
        <strain evidence="2">Expedition CK06-06</strain>
    </source>
</reference>
<feature type="compositionally biased region" description="Basic and acidic residues" evidence="1">
    <location>
        <begin position="7"/>
        <end position="26"/>
    </location>
</feature>
<feature type="compositionally biased region" description="Basic and acidic residues" evidence="1">
    <location>
        <begin position="46"/>
        <end position="57"/>
    </location>
</feature>
<gene>
    <name evidence="2" type="ORF">S01H4_20708</name>
</gene>
<evidence type="ECO:0000313" key="2">
    <source>
        <dbReference type="EMBL" id="GAG66685.1"/>
    </source>
</evidence>
<sequence length="85" mass="9848">MFIGELAENRRPKELTKRVDGDQKSENNAARIERCIERKDAIVGIEQHGRKDGHDNGDAEEIDENRQENRNKTEILCMHVRHIVA</sequence>
<feature type="region of interest" description="Disordered" evidence="1">
    <location>
        <begin position="1"/>
        <end position="26"/>
    </location>
</feature>
<accession>X0ZAZ0</accession>